<dbReference type="InterPro" id="IPR041673">
    <property type="entry name" value="TetR_C_23"/>
</dbReference>
<protein>
    <submittedName>
        <fullName evidence="3">TetR family transcriptional regulator</fullName>
    </submittedName>
</protein>
<sequence length="227" mass="24000">MDDAAPKAVRGTGTGTGDGGRGKPKSEQTRTLIQGLYDRITAEHHAAAAMALDGERDLAARIRGALPARLDIAGPYHGFAAQFFKNTAGPESPLSPFSAESEVPRLAAVGLHRRVLAGTDTRYGPELADHPPQLLWLHQMGLVLFRVHGRSEGSADSRRLVERAAPVRARAIGLTRFRLPRPLVREVHDLLDHFLPAAAGTAAGGPRGGRRGKAGADAAPERDGNGG</sequence>
<reference evidence="3 4" key="1">
    <citation type="submission" date="2017-11" db="EMBL/GenBank/DDBJ databases">
        <title>Streptomyces carmine sp. nov., a novel actinomycete isolated from Sophora alopecuroides in Xinjiang, China.</title>
        <authorList>
            <person name="Wang Y."/>
            <person name="Luo X."/>
            <person name="Wan C."/>
            <person name="Zhang L."/>
        </authorList>
    </citation>
    <scope>NUCLEOTIDE SEQUENCE [LARGE SCALE GENOMIC DNA]</scope>
    <source>
        <strain evidence="3 4">TRM SA0054</strain>
    </source>
</reference>
<dbReference type="InterPro" id="IPR036271">
    <property type="entry name" value="Tet_transcr_reg_TetR-rel_C_sf"/>
</dbReference>
<feature type="region of interest" description="Disordered" evidence="1">
    <location>
        <begin position="199"/>
        <end position="227"/>
    </location>
</feature>
<evidence type="ECO:0000256" key="1">
    <source>
        <dbReference type="SAM" id="MobiDB-lite"/>
    </source>
</evidence>
<dbReference type="EMBL" id="PGGW01000058">
    <property type="protein sequence ID" value="PJE96458.1"/>
    <property type="molecule type" value="Genomic_DNA"/>
</dbReference>
<dbReference type="Pfam" id="PF17931">
    <property type="entry name" value="TetR_C_23"/>
    <property type="match status" value="1"/>
</dbReference>
<feature type="region of interest" description="Disordered" evidence="1">
    <location>
        <begin position="1"/>
        <end position="28"/>
    </location>
</feature>
<name>A0A2M8LWX1_9ACTN</name>
<proteinExistence type="predicted"/>
<evidence type="ECO:0000313" key="4">
    <source>
        <dbReference type="Proteomes" id="UP000230407"/>
    </source>
</evidence>
<feature type="domain" description="Tetracyclin repressor-like C-terminal" evidence="2">
    <location>
        <begin position="62"/>
        <end position="175"/>
    </location>
</feature>
<organism evidence="3 4">
    <name type="scientific">Streptomyces carminius</name>
    <dbReference type="NCBI Taxonomy" id="2665496"/>
    <lineage>
        <taxon>Bacteria</taxon>
        <taxon>Bacillati</taxon>
        <taxon>Actinomycetota</taxon>
        <taxon>Actinomycetes</taxon>
        <taxon>Kitasatosporales</taxon>
        <taxon>Streptomycetaceae</taxon>
        <taxon>Streptomyces</taxon>
    </lineage>
</organism>
<dbReference type="RefSeq" id="WP_100202951.1">
    <property type="nucleotide sequence ID" value="NZ_PGGW01000058.1"/>
</dbReference>
<gene>
    <name evidence="3" type="ORF">CUT44_18345</name>
</gene>
<dbReference type="Proteomes" id="UP000230407">
    <property type="component" value="Unassembled WGS sequence"/>
</dbReference>
<dbReference type="Gene3D" id="1.10.357.10">
    <property type="entry name" value="Tetracycline Repressor, domain 2"/>
    <property type="match status" value="1"/>
</dbReference>
<evidence type="ECO:0000259" key="2">
    <source>
        <dbReference type="Pfam" id="PF17931"/>
    </source>
</evidence>
<comment type="caution">
    <text evidence="3">The sequence shown here is derived from an EMBL/GenBank/DDBJ whole genome shotgun (WGS) entry which is preliminary data.</text>
</comment>
<keyword evidence="4" id="KW-1185">Reference proteome</keyword>
<evidence type="ECO:0000313" key="3">
    <source>
        <dbReference type="EMBL" id="PJE96458.1"/>
    </source>
</evidence>
<dbReference type="AlphaFoldDB" id="A0A2M8LWX1"/>
<accession>A0A2M8LWX1</accession>
<dbReference type="SUPFAM" id="SSF48498">
    <property type="entry name" value="Tetracyclin repressor-like, C-terminal domain"/>
    <property type="match status" value="1"/>
</dbReference>